<feature type="transmembrane region" description="Helical" evidence="1">
    <location>
        <begin position="38"/>
        <end position="54"/>
    </location>
</feature>
<protein>
    <submittedName>
        <fullName evidence="2">Rod shape-determining protein MreD</fullName>
    </submittedName>
</protein>
<accession>A0AAJ1X4V4</accession>
<proteinExistence type="predicted"/>
<keyword evidence="3" id="KW-1185">Reference proteome</keyword>
<dbReference type="Proteomes" id="UP001227162">
    <property type="component" value="Unassembled WGS sequence"/>
</dbReference>
<organism evidence="2 3">
    <name type="scientific">Rhodalgimonas zhirmunskyi</name>
    <dbReference type="NCBI Taxonomy" id="2964767"/>
    <lineage>
        <taxon>Bacteria</taxon>
        <taxon>Pseudomonadati</taxon>
        <taxon>Pseudomonadota</taxon>
        <taxon>Alphaproteobacteria</taxon>
        <taxon>Rhodobacterales</taxon>
        <taxon>Roseobacteraceae</taxon>
        <taxon>Rhodalgimonas</taxon>
    </lineage>
</organism>
<dbReference type="AlphaFoldDB" id="A0AAJ1X4V4"/>
<keyword evidence="1" id="KW-0812">Transmembrane</keyword>
<reference evidence="2" key="1">
    <citation type="submission" date="2022-07" db="EMBL/GenBank/DDBJ databases">
        <authorList>
            <person name="Otstavnykh N."/>
            <person name="Isaeva M."/>
            <person name="Bystritskaya E."/>
        </authorList>
    </citation>
    <scope>NUCLEOTIDE SEQUENCE</scope>
    <source>
        <strain evidence="2">10Alg 79</strain>
    </source>
</reference>
<keyword evidence="1" id="KW-1133">Transmembrane helix</keyword>
<keyword evidence="1" id="KW-0472">Membrane</keyword>
<evidence type="ECO:0000313" key="2">
    <source>
        <dbReference type="EMBL" id="MDQ2094643.1"/>
    </source>
</evidence>
<evidence type="ECO:0000313" key="3">
    <source>
        <dbReference type="Proteomes" id="UP001227162"/>
    </source>
</evidence>
<reference evidence="2" key="2">
    <citation type="submission" date="2023-04" db="EMBL/GenBank/DDBJ databases">
        <title>'Rhodoalgimonas zhirmunskyi' gen. nov., isolated from a red alga.</title>
        <authorList>
            <person name="Nedashkovskaya O.I."/>
            <person name="Otstavnykh N.Y."/>
            <person name="Bystritskaya E.P."/>
            <person name="Balabanova L.A."/>
            <person name="Isaeva M.P."/>
        </authorList>
    </citation>
    <scope>NUCLEOTIDE SEQUENCE</scope>
    <source>
        <strain evidence="2">10Alg 79</strain>
    </source>
</reference>
<dbReference type="RefSeq" id="WP_317626264.1">
    <property type="nucleotide sequence ID" value="NZ_JANFFA010000003.1"/>
</dbReference>
<dbReference type="EMBL" id="JANFFA010000003">
    <property type="protein sequence ID" value="MDQ2094643.1"/>
    <property type="molecule type" value="Genomic_DNA"/>
</dbReference>
<sequence length="179" mass="20026">MDEITQTRLWAMRALFALLCLLILIVQLLPLEFTPRSFAGPNLILAFSFAWVLRRPEYVPIWLVAAIYLLADLLLGRPPGLYAAMALLAFDHLRSRALGLRDMPFTVEWLSVAMAMAFTMLAYRLILAIAVVEMPGMPLLLTKLAMTILIYPLAAALTRFGFGLRKIAHGEVNALGQRQ</sequence>
<feature type="transmembrane region" description="Helical" evidence="1">
    <location>
        <begin position="61"/>
        <end position="89"/>
    </location>
</feature>
<comment type="caution">
    <text evidence="2">The sequence shown here is derived from an EMBL/GenBank/DDBJ whole genome shotgun (WGS) entry which is preliminary data.</text>
</comment>
<evidence type="ECO:0000256" key="1">
    <source>
        <dbReference type="SAM" id="Phobius"/>
    </source>
</evidence>
<gene>
    <name evidence="2" type="ORF">NOI20_11030</name>
</gene>
<feature type="transmembrane region" description="Helical" evidence="1">
    <location>
        <begin position="109"/>
        <end position="132"/>
    </location>
</feature>
<feature type="transmembrane region" description="Helical" evidence="1">
    <location>
        <begin position="144"/>
        <end position="162"/>
    </location>
</feature>
<name>A0AAJ1X4V4_9RHOB</name>